<accession>A0A8K1CEH1</accession>
<dbReference type="Gene3D" id="3.30.530.20">
    <property type="match status" value="1"/>
</dbReference>
<protein>
    <recommendedName>
        <fullName evidence="3">FYVE-type domain-containing protein</fullName>
    </recommendedName>
</protein>
<organism evidence="1 2">
    <name type="scientific">Pythium oligandrum</name>
    <name type="common">Mycoparasitic fungus</name>
    <dbReference type="NCBI Taxonomy" id="41045"/>
    <lineage>
        <taxon>Eukaryota</taxon>
        <taxon>Sar</taxon>
        <taxon>Stramenopiles</taxon>
        <taxon>Oomycota</taxon>
        <taxon>Peronosporomycetes</taxon>
        <taxon>Pythiales</taxon>
        <taxon>Pythiaceae</taxon>
        <taxon>Pythium</taxon>
    </lineage>
</organism>
<dbReference type="InterPro" id="IPR052727">
    <property type="entry name" value="Rab4/Rab5_effector"/>
</dbReference>
<sequence length="410" mass="45321">MSSSSPSTIFPPLKLSATEERAIADEAALIIQRTLVQEAEFQRQGGKVDQREWKQVRVEDGLAVYKQRKVPHADDLAELELEPEISAPELLSNAHSEHSGSRWRFSSFDIHEFSATTSGSSSNGSSGSKVPMMLAAGHIEGNLEDAMLGIFDGDDLAWKVRAALLKDRFEQAHILATIRAPTDDEPFNFLGIKWFSIEYPPIVGSFIQKRDTLVIETQGIATDENGEQYGYSLFHDFRHPSLPELKELGMLRSKITMCFVFRQSTPTRVTLYARGFVDGGGDLPKGLGIAITAMSILSNANAVETSYARKLAWLVNARVSRRRLTQEKQASSSNCHSCGKTPLFRDFNGCHVCGCSFCSKCTVHRKVVLSWHDATVHSLSFCHACVLEAKNLSPVDYARAVIVPRSESAP</sequence>
<comment type="caution">
    <text evidence="1">The sequence shown here is derived from an EMBL/GenBank/DDBJ whole genome shotgun (WGS) entry which is preliminary data.</text>
</comment>
<dbReference type="InterPro" id="IPR023393">
    <property type="entry name" value="START-like_dom_sf"/>
</dbReference>
<name>A0A8K1CEH1_PYTOL</name>
<dbReference type="OrthoDB" id="105025at2759"/>
<dbReference type="InterPro" id="IPR011011">
    <property type="entry name" value="Znf_FYVE_PHD"/>
</dbReference>
<dbReference type="SUPFAM" id="SSF57903">
    <property type="entry name" value="FYVE/PHD zinc finger"/>
    <property type="match status" value="1"/>
</dbReference>
<evidence type="ECO:0000313" key="1">
    <source>
        <dbReference type="EMBL" id="TMW61376.1"/>
    </source>
</evidence>
<dbReference type="PANTHER" id="PTHR13510">
    <property type="entry name" value="FYVE-FINGER-CONTAINING RAB5 EFFECTOR PROTEIN RABENOSYN-5-RELATED"/>
    <property type="match status" value="1"/>
</dbReference>
<proteinExistence type="predicted"/>
<dbReference type="EMBL" id="SPLM01000076">
    <property type="protein sequence ID" value="TMW61376.1"/>
    <property type="molecule type" value="Genomic_DNA"/>
</dbReference>
<reference evidence="1" key="1">
    <citation type="submission" date="2019-03" db="EMBL/GenBank/DDBJ databases">
        <title>Long read genome sequence of the mycoparasitic Pythium oligandrum ATCC 38472 isolated from sugarbeet rhizosphere.</title>
        <authorList>
            <person name="Gaulin E."/>
        </authorList>
    </citation>
    <scope>NUCLEOTIDE SEQUENCE</scope>
    <source>
        <strain evidence="1">ATCC 38472_TT</strain>
    </source>
</reference>
<keyword evidence="2" id="KW-1185">Reference proteome</keyword>
<dbReference type="CDD" id="cd00065">
    <property type="entry name" value="FYVE_like_SF"/>
    <property type="match status" value="1"/>
</dbReference>
<evidence type="ECO:0000313" key="2">
    <source>
        <dbReference type="Proteomes" id="UP000794436"/>
    </source>
</evidence>
<dbReference type="AlphaFoldDB" id="A0A8K1CEH1"/>
<dbReference type="Proteomes" id="UP000794436">
    <property type="component" value="Unassembled WGS sequence"/>
</dbReference>
<dbReference type="PANTHER" id="PTHR13510:SF44">
    <property type="entry name" value="RABENOSYN-5"/>
    <property type="match status" value="1"/>
</dbReference>
<evidence type="ECO:0008006" key="3">
    <source>
        <dbReference type="Google" id="ProtNLM"/>
    </source>
</evidence>
<gene>
    <name evidence="1" type="ORF">Poli38472_012567</name>
</gene>